<organism evidence="1">
    <name type="scientific">Archaeoglobus fulgidus</name>
    <dbReference type="NCBI Taxonomy" id="2234"/>
    <lineage>
        <taxon>Archaea</taxon>
        <taxon>Methanobacteriati</taxon>
        <taxon>Methanobacteriota</taxon>
        <taxon>Archaeoglobi</taxon>
        <taxon>Archaeoglobales</taxon>
        <taxon>Archaeoglobaceae</taxon>
        <taxon>Archaeoglobus</taxon>
    </lineage>
</organism>
<evidence type="ECO:0000313" key="1">
    <source>
        <dbReference type="EMBL" id="HFW31930.1"/>
    </source>
</evidence>
<accession>A0A7C3MFJ5</accession>
<protein>
    <submittedName>
        <fullName evidence="1">TIGR04076 family protein</fullName>
    </submittedName>
</protein>
<dbReference type="NCBIfam" id="TIGR04076">
    <property type="entry name" value="TIGR04076 family protein"/>
    <property type="match status" value="1"/>
</dbReference>
<proteinExistence type="predicted"/>
<sequence>MAKDPGIGCRVIGEIISVKGKCSAGHYVGETLELSCYDSGGLCGFFYHDIFPALSTFQFGGNMPWWEGDEIILHCPDQENMVTLKLRRFKR</sequence>
<dbReference type="AlphaFoldDB" id="A0A7C3MFJ5"/>
<reference evidence="1" key="1">
    <citation type="journal article" date="2020" name="mSystems">
        <title>Genome- and Community-Level Interaction Insights into Carbon Utilization and Element Cycling Functions of Hydrothermarchaeota in Hydrothermal Sediment.</title>
        <authorList>
            <person name="Zhou Z."/>
            <person name="Liu Y."/>
            <person name="Xu W."/>
            <person name="Pan J."/>
            <person name="Luo Z.H."/>
            <person name="Li M."/>
        </authorList>
    </citation>
    <scope>NUCLEOTIDE SEQUENCE [LARGE SCALE GENOMIC DNA]</scope>
    <source>
        <strain evidence="1">SpSt-87</strain>
    </source>
</reference>
<gene>
    <name evidence="1" type="ORF">ENW66_03125</name>
</gene>
<name>A0A7C3MFJ5_ARCFL</name>
<comment type="caution">
    <text evidence="1">The sequence shown here is derived from an EMBL/GenBank/DDBJ whole genome shotgun (WGS) entry which is preliminary data.</text>
</comment>
<dbReference type="InterPro" id="IPR023811">
    <property type="entry name" value="CHP04076"/>
</dbReference>
<dbReference type="EMBL" id="DTLB01000017">
    <property type="protein sequence ID" value="HFW31930.1"/>
    <property type="molecule type" value="Genomic_DNA"/>
</dbReference>